<organism evidence="10 11">
    <name type="scientific">Tieghemostelium lacteum</name>
    <name type="common">Slime mold</name>
    <name type="synonym">Dictyostelium lacteum</name>
    <dbReference type="NCBI Taxonomy" id="361077"/>
    <lineage>
        <taxon>Eukaryota</taxon>
        <taxon>Amoebozoa</taxon>
        <taxon>Evosea</taxon>
        <taxon>Eumycetozoa</taxon>
        <taxon>Dictyostelia</taxon>
        <taxon>Dictyosteliales</taxon>
        <taxon>Raperosteliaceae</taxon>
        <taxon>Tieghemostelium</taxon>
    </lineage>
</organism>
<dbReference type="PANTHER" id="PTHR47972">
    <property type="entry name" value="KINESIN-LIKE PROTEIN KLP-3"/>
    <property type="match status" value="1"/>
</dbReference>
<dbReference type="InterPro" id="IPR027417">
    <property type="entry name" value="P-loop_NTPase"/>
</dbReference>
<dbReference type="InterPro" id="IPR027640">
    <property type="entry name" value="Kinesin-like_fam"/>
</dbReference>
<dbReference type="AlphaFoldDB" id="A0A152A6M2"/>
<reference evidence="10 11" key="1">
    <citation type="submission" date="2015-12" db="EMBL/GenBank/DDBJ databases">
        <title>Dictyostelia acquired genes for synthesis and detection of signals that induce cell-type specialization by lateral gene transfer from prokaryotes.</title>
        <authorList>
            <person name="Gloeckner G."/>
            <person name="Schaap P."/>
        </authorList>
    </citation>
    <scope>NUCLEOTIDE SEQUENCE [LARGE SCALE GENOMIC DNA]</scope>
    <source>
        <strain evidence="10 11">TK</strain>
    </source>
</reference>
<keyword evidence="3 6" id="KW-0547">Nucleotide-binding</keyword>
<feature type="coiled-coil region" evidence="7">
    <location>
        <begin position="236"/>
        <end position="347"/>
    </location>
</feature>
<dbReference type="InterPro" id="IPR036961">
    <property type="entry name" value="Kinesin_motor_dom_sf"/>
</dbReference>
<dbReference type="GO" id="GO:0005524">
    <property type="term" value="F:ATP binding"/>
    <property type="evidence" value="ECO:0007669"/>
    <property type="project" value="UniProtKB-UniRule"/>
</dbReference>
<dbReference type="InParanoid" id="A0A152A6M2"/>
<comment type="similarity">
    <text evidence="6">Belongs to the TRAFAC class myosin-kinesin ATPase superfamily. Kinesin family.</text>
</comment>
<keyword evidence="2" id="KW-0493">Microtubule</keyword>
<protein>
    <submittedName>
        <fullName evidence="10">Kinesin-14</fullName>
    </submittedName>
</protein>
<evidence type="ECO:0000256" key="6">
    <source>
        <dbReference type="PROSITE-ProRule" id="PRU00283"/>
    </source>
</evidence>
<feature type="compositionally biased region" description="Low complexity" evidence="8">
    <location>
        <begin position="44"/>
        <end position="60"/>
    </location>
</feature>
<keyword evidence="1" id="KW-0813">Transport</keyword>
<feature type="region of interest" description="Disordered" evidence="8">
    <location>
        <begin position="1"/>
        <end position="89"/>
    </location>
</feature>
<feature type="compositionally biased region" description="Polar residues" evidence="8">
    <location>
        <begin position="1"/>
        <end position="18"/>
    </location>
</feature>
<dbReference type="GO" id="GO:0003777">
    <property type="term" value="F:microtubule motor activity"/>
    <property type="evidence" value="ECO:0007669"/>
    <property type="project" value="InterPro"/>
</dbReference>
<dbReference type="FunCoup" id="A0A152A6M2">
    <property type="interactions" value="134"/>
</dbReference>
<dbReference type="Gene3D" id="3.40.850.10">
    <property type="entry name" value="Kinesin motor domain"/>
    <property type="match status" value="1"/>
</dbReference>
<proteinExistence type="inferred from homology"/>
<gene>
    <name evidence="10" type="ORF">DLAC_01884</name>
</gene>
<keyword evidence="5 6" id="KW-0505">Motor protein</keyword>
<sequence length="724" mass="81078">MSTFGRDILNTSTQSNRESLIRKPKSVPTDVSEPRYSLPSSLQNSTNSNIFSNSTNKNFNGSVNSKSNFNSTVSPTTSNSSNGSNGSSTATRNIVVSKARQHQQQIQLQNNTKGRENTIVNKTPINKPKDDLKKTSTTTQSIRQQVNAIKQQQHLDNRSISKPSLQFQKSNIFSTLSTLNPSSSLLKDGLSRIQQYTQSFSQSIIPTEIGINSIVPEFKAPRFSLSPNDIRTSLDVEEKEKTINQLKIEISKLNNSLSQGKVDLVNYQMQLRDMTSNNQQLSEQLTIYQNQVTELNNRIVELSTNYSQYDQVIGRLNETNQALESRLSEFEMALHSKDNEIADLQEKSRKDEALRKKLHNTIQELKGNIRVFCRVRPNKDNGDQVVIEYPMNTDNQLELSVPTNPTVNSYNMMSSVNGSIPQNVKKLNFQFDRVFGVGSSQEIVFEEISQLVQCSLDGFNTCIFSYGATGAGKTYTMEGGQTPDSRGMIPRTVEKIFQSAKELESKGWQYTMDAFYLEIYNEQINDLLNLKPDPNVKYEIKHLDTSTTQVTNLNVVTVRHPKEVFQLLSLASKTRSVAKTNCNERSSRSHSVFQLKIQGLNSYTKESSQGILNLIDLAGSERLSKSGAQGDRLKETQSINKSLSSLSDVIAALANKDPHVPYRNSKLTYLLQNSLGGNSKTLMFVNVSPESKDSNETLSSLRFATKVNNCEIGPARKQLKVDMN</sequence>
<evidence type="ECO:0000313" key="10">
    <source>
        <dbReference type="EMBL" id="KYR01864.1"/>
    </source>
</evidence>
<evidence type="ECO:0000259" key="9">
    <source>
        <dbReference type="PROSITE" id="PS50067"/>
    </source>
</evidence>
<name>A0A152A6M2_TIELA</name>
<evidence type="ECO:0000256" key="5">
    <source>
        <dbReference type="ARBA" id="ARBA00023175"/>
    </source>
</evidence>
<feature type="binding site" evidence="6">
    <location>
        <begin position="467"/>
        <end position="474"/>
    </location>
    <ligand>
        <name>ATP</name>
        <dbReference type="ChEBI" id="CHEBI:30616"/>
    </ligand>
</feature>
<evidence type="ECO:0000256" key="3">
    <source>
        <dbReference type="ARBA" id="ARBA00022741"/>
    </source>
</evidence>
<keyword evidence="4 6" id="KW-0067">ATP-binding</keyword>
<comment type="caution">
    <text evidence="10">The sequence shown here is derived from an EMBL/GenBank/DDBJ whole genome shotgun (WGS) entry which is preliminary data.</text>
</comment>
<dbReference type="FunFam" id="3.40.850.10:FF:000113">
    <property type="entry name" value="Kinesin-like protein"/>
    <property type="match status" value="1"/>
</dbReference>
<feature type="compositionally biased region" description="Low complexity" evidence="8">
    <location>
        <begin position="67"/>
        <end position="89"/>
    </location>
</feature>
<keyword evidence="11" id="KW-1185">Reference proteome</keyword>
<dbReference type="SMART" id="SM00129">
    <property type="entry name" value="KISc"/>
    <property type="match status" value="1"/>
</dbReference>
<dbReference type="GO" id="GO:0005874">
    <property type="term" value="C:microtubule"/>
    <property type="evidence" value="ECO:0007669"/>
    <property type="project" value="UniProtKB-KW"/>
</dbReference>
<dbReference type="EMBL" id="LODT01000006">
    <property type="protein sequence ID" value="KYR01864.1"/>
    <property type="molecule type" value="Genomic_DNA"/>
</dbReference>
<dbReference type="OMA" id="ECFFLEI"/>
<evidence type="ECO:0000256" key="7">
    <source>
        <dbReference type="SAM" id="Coils"/>
    </source>
</evidence>
<feature type="domain" description="Kinesin motor" evidence="9">
    <location>
        <begin position="368"/>
        <end position="710"/>
    </location>
</feature>
<accession>A0A152A6M2</accession>
<dbReference type="SUPFAM" id="SSF52540">
    <property type="entry name" value="P-loop containing nucleoside triphosphate hydrolases"/>
    <property type="match status" value="1"/>
</dbReference>
<dbReference type="Proteomes" id="UP000076078">
    <property type="component" value="Unassembled WGS sequence"/>
</dbReference>
<dbReference type="GO" id="GO:0007018">
    <property type="term" value="P:microtubule-based movement"/>
    <property type="evidence" value="ECO:0007669"/>
    <property type="project" value="InterPro"/>
</dbReference>
<dbReference type="PRINTS" id="PR00380">
    <property type="entry name" value="KINESINHEAVY"/>
</dbReference>
<evidence type="ECO:0000256" key="2">
    <source>
        <dbReference type="ARBA" id="ARBA00022701"/>
    </source>
</evidence>
<dbReference type="PROSITE" id="PS50067">
    <property type="entry name" value="KINESIN_MOTOR_2"/>
    <property type="match status" value="1"/>
</dbReference>
<dbReference type="GO" id="GO:0008017">
    <property type="term" value="F:microtubule binding"/>
    <property type="evidence" value="ECO:0007669"/>
    <property type="project" value="InterPro"/>
</dbReference>
<dbReference type="Pfam" id="PF00225">
    <property type="entry name" value="Kinesin"/>
    <property type="match status" value="1"/>
</dbReference>
<evidence type="ECO:0000256" key="4">
    <source>
        <dbReference type="ARBA" id="ARBA00022840"/>
    </source>
</evidence>
<keyword evidence="7" id="KW-0175">Coiled coil</keyword>
<dbReference type="OrthoDB" id="30529at2759"/>
<dbReference type="PANTHER" id="PTHR47972:SF45">
    <property type="entry name" value="PROTEIN CLARET SEGREGATIONAL"/>
    <property type="match status" value="1"/>
</dbReference>
<evidence type="ECO:0000313" key="11">
    <source>
        <dbReference type="Proteomes" id="UP000076078"/>
    </source>
</evidence>
<evidence type="ECO:0000256" key="1">
    <source>
        <dbReference type="ARBA" id="ARBA00022448"/>
    </source>
</evidence>
<evidence type="ECO:0000256" key="8">
    <source>
        <dbReference type="SAM" id="MobiDB-lite"/>
    </source>
</evidence>
<dbReference type="STRING" id="361077.A0A152A6M2"/>
<dbReference type="InterPro" id="IPR001752">
    <property type="entry name" value="Kinesin_motor_dom"/>
</dbReference>
<dbReference type="CDD" id="cd01366">
    <property type="entry name" value="KISc_C_terminal"/>
    <property type="match status" value="1"/>
</dbReference>